<dbReference type="WBParaSite" id="BTMF_0000363101-mRNA-1">
    <property type="protein sequence ID" value="BTMF_0000363101-mRNA-1"/>
    <property type="gene ID" value="BTMF_0000363101"/>
</dbReference>
<name>A0A0R3QBA6_9BILA</name>
<sequence length="96" mass="11046">LEYSTNVSHIGPDFSMYILVRNSYATTETSLGCLTRRSTATAATTESSRNIRYAFLRKSFTSVYPHLLLASCYSYCYFPLIHCFQYFYPTTFPMTS</sequence>
<dbReference type="AlphaFoldDB" id="A0A0R3QBA6"/>
<organism evidence="2">
    <name type="scientific">Brugia timori</name>
    <dbReference type="NCBI Taxonomy" id="42155"/>
    <lineage>
        <taxon>Eukaryota</taxon>
        <taxon>Metazoa</taxon>
        <taxon>Ecdysozoa</taxon>
        <taxon>Nematoda</taxon>
        <taxon>Chromadorea</taxon>
        <taxon>Rhabditida</taxon>
        <taxon>Spirurina</taxon>
        <taxon>Spiruromorpha</taxon>
        <taxon>Filarioidea</taxon>
        <taxon>Onchocercidae</taxon>
        <taxon>Brugia</taxon>
    </lineage>
</organism>
<feature type="transmembrane region" description="Helical" evidence="1">
    <location>
        <begin position="67"/>
        <end position="88"/>
    </location>
</feature>
<evidence type="ECO:0000313" key="2">
    <source>
        <dbReference type="WBParaSite" id="BTMF_0000363101-mRNA-1"/>
    </source>
</evidence>
<evidence type="ECO:0000256" key="1">
    <source>
        <dbReference type="SAM" id="Phobius"/>
    </source>
</evidence>
<reference evidence="2" key="1">
    <citation type="submission" date="2017-02" db="UniProtKB">
        <authorList>
            <consortium name="WormBaseParasite"/>
        </authorList>
    </citation>
    <scope>IDENTIFICATION</scope>
</reference>
<keyword evidence="1" id="KW-0472">Membrane</keyword>
<proteinExistence type="predicted"/>
<accession>A0A0R3QBA6</accession>
<keyword evidence="1" id="KW-0812">Transmembrane</keyword>
<keyword evidence="1" id="KW-1133">Transmembrane helix</keyword>
<protein>
    <submittedName>
        <fullName evidence="2">Ovule protein</fullName>
    </submittedName>
</protein>